<dbReference type="InterPro" id="IPR016032">
    <property type="entry name" value="Sig_transdc_resp-reg_C-effctor"/>
</dbReference>
<dbReference type="GO" id="GO:0003677">
    <property type="term" value="F:DNA binding"/>
    <property type="evidence" value="ECO:0007669"/>
    <property type="project" value="UniProtKB-KW"/>
</dbReference>
<evidence type="ECO:0000256" key="5">
    <source>
        <dbReference type="PROSITE-ProRule" id="PRU00169"/>
    </source>
</evidence>
<organism evidence="8 9">
    <name type="scientific">Pseudosporangium ferrugineum</name>
    <dbReference type="NCBI Taxonomy" id="439699"/>
    <lineage>
        <taxon>Bacteria</taxon>
        <taxon>Bacillati</taxon>
        <taxon>Actinomycetota</taxon>
        <taxon>Actinomycetes</taxon>
        <taxon>Micromonosporales</taxon>
        <taxon>Micromonosporaceae</taxon>
        <taxon>Pseudosporangium</taxon>
    </lineage>
</organism>
<dbReference type="Pfam" id="PF00196">
    <property type="entry name" value="GerE"/>
    <property type="match status" value="1"/>
</dbReference>
<proteinExistence type="predicted"/>
<keyword evidence="4" id="KW-0804">Transcription</keyword>
<dbReference type="Gene3D" id="3.40.50.2300">
    <property type="match status" value="1"/>
</dbReference>
<evidence type="ECO:0000256" key="2">
    <source>
        <dbReference type="ARBA" id="ARBA00023015"/>
    </source>
</evidence>
<keyword evidence="3 8" id="KW-0238">DNA-binding</keyword>
<feature type="domain" description="Response regulatory" evidence="7">
    <location>
        <begin position="4"/>
        <end position="122"/>
    </location>
</feature>
<accession>A0A2T0RLL5</accession>
<dbReference type="InterPro" id="IPR058245">
    <property type="entry name" value="NreC/VraR/RcsB-like_REC"/>
</dbReference>
<dbReference type="CDD" id="cd06170">
    <property type="entry name" value="LuxR_C_like"/>
    <property type="match status" value="1"/>
</dbReference>
<dbReference type="InterPro" id="IPR011006">
    <property type="entry name" value="CheY-like_superfamily"/>
</dbReference>
<comment type="caution">
    <text evidence="8">The sequence shown here is derived from an EMBL/GenBank/DDBJ whole genome shotgun (WGS) entry which is preliminary data.</text>
</comment>
<dbReference type="InterPro" id="IPR000792">
    <property type="entry name" value="Tscrpt_reg_LuxR_C"/>
</dbReference>
<evidence type="ECO:0000259" key="6">
    <source>
        <dbReference type="PROSITE" id="PS50043"/>
    </source>
</evidence>
<dbReference type="SMART" id="SM00421">
    <property type="entry name" value="HTH_LUXR"/>
    <property type="match status" value="1"/>
</dbReference>
<dbReference type="RefSeq" id="WP_106130116.1">
    <property type="nucleotide sequence ID" value="NZ_PVZG01000018.1"/>
</dbReference>
<sequence length="221" mass="23946">MVVRVLICDKYEVVRTGLRALLAPEPDIEVVDTTDSGLHAVMLARTHSLDVVVTGLELLSLSGLELVRRLAEQDAAPAPRVVVYAAGDTEESVADVLHAGASGFLVRDAGRVELAAAIRAVANGEAMLAPAVAQRLVNWFRSRDVRPEPALHREAESLTPREREVLLLLAGGLQPEEIAGRLFIGVTTVRTHIYRLRGKLGLRDRAQLVSFAYRAGFMSPA</sequence>
<dbReference type="InterPro" id="IPR001789">
    <property type="entry name" value="Sig_transdc_resp-reg_receiver"/>
</dbReference>
<feature type="domain" description="HTH luxR-type" evidence="6">
    <location>
        <begin position="151"/>
        <end position="216"/>
    </location>
</feature>
<keyword evidence="9" id="KW-1185">Reference proteome</keyword>
<dbReference type="SUPFAM" id="SSF46894">
    <property type="entry name" value="C-terminal effector domain of the bipartite response regulators"/>
    <property type="match status" value="1"/>
</dbReference>
<dbReference type="EMBL" id="PVZG01000018">
    <property type="protein sequence ID" value="PRY22027.1"/>
    <property type="molecule type" value="Genomic_DNA"/>
</dbReference>
<keyword evidence="2" id="KW-0805">Transcription regulation</keyword>
<dbReference type="AlphaFoldDB" id="A0A2T0RLL5"/>
<dbReference type="PANTHER" id="PTHR43214:SF24">
    <property type="entry name" value="TRANSCRIPTIONAL REGULATORY PROTEIN NARL-RELATED"/>
    <property type="match status" value="1"/>
</dbReference>
<comment type="caution">
    <text evidence="5">Lacks conserved residue(s) required for the propagation of feature annotation.</text>
</comment>
<protein>
    <submittedName>
        <fullName evidence="8">DNA-binding NarL/FixJ family response regulator</fullName>
    </submittedName>
</protein>
<dbReference type="GO" id="GO:0000160">
    <property type="term" value="P:phosphorelay signal transduction system"/>
    <property type="evidence" value="ECO:0007669"/>
    <property type="project" value="InterPro"/>
</dbReference>
<dbReference type="SMART" id="SM00448">
    <property type="entry name" value="REC"/>
    <property type="match status" value="1"/>
</dbReference>
<dbReference type="Pfam" id="PF00072">
    <property type="entry name" value="Response_reg"/>
    <property type="match status" value="1"/>
</dbReference>
<dbReference type="PANTHER" id="PTHR43214">
    <property type="entry name" value="TWO-COMPONENT RESPONSE REGULATOR"/>
    <property type="match status" value="1"/>
</dbReference>
<gene>
    <name evidence="8" type="ORF">CLV70_11892</name>
</gene>
<reference evidence="8 9" key="1">
    <citation type="submission" date="2018-03" db="EMBL/GenBank/DDBJ databases">
        <title>Genomic Encyclopedia of Archaeal and Bacterial Type Strains, Phase II (KMG-II): from individual species to whole genera.</title>
        <authorList>
            <person name="Goeker M."/>
        </authorList>
    </citation>
    <scope>NUCLEOTIDE SEQUENCE [LARGE SCALE GENOMIC DNA]</scope>
    <source>
        <strain evidence="8 9">DSM 45348</strain>
    </source>
</reference>
<dbReference type="SUPFAM" id="SSF52172">
    <property type="entry name" value="CheY-like"/>
    <property type="match status" value="1"/>
</dbReference>
<dbReference type="GO" id="GO:0006355">
    <property type="term" value="P:regulation of DNA-templated transcription"/>
    <property type="evidence" value="ECO:0007669"/>
    <property type="project" value="InterPro"/>
</dbReference>
<dbReference type="PROSITE" id="PS50043">
    <property type="entry name" value="HTH_LUXR_2"/>
    <property type="match status" value="1"/>
</dbReference>
<evidence type="ECO:0000256" key="4">
    <source>
        <dbReference type="ARBA" id="ARBA00023163"/>
    </source>
</evidence>
<evidence type="ECO:0000256" key="3">
    <source>
        <dbReference type="ARBA" id="ARBA00023125"/>
    </source>
</evidence>
<dbReference type="PRINTS" id="PR00038">
    <property type="entry name" value="HTHLUXR"/>
</dbReference>
<evidence type="ECO:0000256" key="1">
    <source>
        <dbReference type="ARBA" id="ARBA00022553"/>
    </source>
</evidence>
<dbReference type="InterPro" id="IPR039420">
    <property type="entry name" value="WalR-like"/>
</dbReference>
<name>A0A2T0RLL5_9ACTN</name>
<dbReference type="PROSITE" id="PS50110">
    <property type="entry name" value="RESPONSE_REGULATORY"/>
    <property type="match status" value="1"/>
</dbReference>
<evidence type="ECO:0000259" key="7">
    <source>
        <dbReference type="PROSITE" id="PS50110"/>
    </source>
</evidence>
<dbReference type="Proteomes" id="UP000239209">
    <property type="component" value="Unassembled WGS sequence"/>
</dbReference>
<evidence type="ECO:0000313" key="8">
    <source>
        <dbReference type="EMBL" id="PRY22027.1"/>
    </source>
</evidence>
<evidence type="ECO:0000313" key="9">
    <source>
        <dbReference type="Proteomes" id="UP000239209"/>
    </source>
</evidence>
<dbReference type="OrthoDB" id="4116209at2"/>
<keyword evidence="1" id="KW-0597">Phosphoprotein</keyword>
<dbReference type="CDD" id="cd17535">
    <property type="entry name" value="REC_NarL-like"/>
    <property type="match status" value="1"/>
</dbReference>